<name>A0A6V8MI88_9BACT</name>
<dbReference type="PROSITE" id="PS51257">
    <property type="entry name" value="PROKAR_LIPOPROTEIN"/>
    <property type="match status" value="1"/>
</dbReference>
<evidence type="ECO:0008006" key="3">
    <source>
        <dbReference type="Google" id="ProtNLM"/>
    </source>
</evidence>
<comment type="caution">
    <text evidence="1">The sequence shown here is derived from an EMBL/GenBank/DDBJ whole genome shotgun (WGS) entry which is preliminary data.</text>
</comment>
<sequence length="162" mass="15977">MRLLILALVLVAICGCGGSGGGSVVDAPQQPRGLMLQVASQAGNPATVFYSAELTLRFPAGVAVSADPGTGEVPSNLIAAADPTAFVGARYTAASTTAPATVKMIIANPMGLVVGPLAALTCSATTGTVPGTGSFTVQDFVFKDASGVALDGITPKVTVQAL</sequence>
<dbReference type="Proteomes" id="UP000556026">
    <property type="component" value="Unassembled WGS sequence"/>
</dbReference>
<proteinExistence type="predicted"/>
<gene>
    <name evidence="1" type="ORF">GMST_17040</name>
</gene>
<evidence type="ECO:0000313" key="1">
    <source>
        <dbReference type="EMBL" id="GFO59379.1"/>
    </source>
</evidence>
<organism evidence="1 2">
    <name type="scientific">Geomonas silvestris</name>
    <dbReference type="NCBI Taxonomy" id="2740184"/>
    <lineage>
        <taxon>Bacteria</taxon>
        <taxon>Pseudomonadati</taxon>
        <taxon>Thermodesulfobacteriota</taxon>
        <taxon>Desulfuromonadia</taxon>
        <taxon>Geobacterales</taxon>
        <taxon>Geobacteraceae</taxon>
        <taxon>Geomonas</taxon>
    </lineage>
</organism>
<protein>
    <recommendedName>
        <fullName evidence="3">Lipoprotein</fullName>
    </recommendedName>
</protein>
<dbReference type="EMBL" id="BLXX01000004">
    <property type="protein sequence ID" value="GFO59379.1"/>
    <property type="molecule type" value="Genomic_DNA"/>
</dbReference>
<dbReference type="RefSeq" id="WP_183354218.1">
    <property type="nucleotide sequence ID" value="NZ_BLXX01000004.1"/>
</dbReference>
<keyword evidence="2" id="KW-1185">Reference proteome</keyword>
<dbReference type="AlphaFoldDB" id="A0A6V8MI88"/>
<reference evidence="2" key="1">
    <citation type="submission" date="2020-06" db="EMBL/GenBank/DDBJ databases">
        <title>Draft genomic sequence of Geomonas sp. Red330.</title>
        <authorList>
            <person name="Itoh H."/>
            <person name="Zhenxing X."/>
            <person name="Ushijima N."/>
            <person name="Masuda Y."/>
            <person name="Shiratori Y."/>
            <person name="Senoo K."/>
        </authorList>
    </citation>
    <scope>NUCLEOTIDE SEQUENCE [LARGE SCALE GENOMIC DNA]</scope>
    <source>
        <strain evidence="2">Red330</strain>
    </source>
</reference>
<accession>A0A6V8MI88</accession>
<evidence type="ECO:0000313" key="2">
    <source>
        <dbReference type="Proteomes" id="UP000556026"/>
    </source>
</evidence>